<organism evidence="15 16">
    <name type="scientific">Limnobacter humi</name>
    <dbReference type="NCBI Taxonomy" id="1778671"/>
    <lineage>
        <taxon>Bacteria</taxon>
        <taxon>Pseudomonadati</taxon>
        <taxon>Pseudomonadota</taxon>
        <taxon>Betaproteobacteria</taxon>
        <taxon>Burkholderiales</taxon>
        <taxon>Burkholderiaceae</taxon>
        <taxon>Limnobacter</taxon>
    </lineage>
</organism>
<dbReference type="PRINTS" id="PR00954">
    <property type="entry name" value="FLGMOTORFLIG"/>
</dbReference>
<feature type="domain" description="Flagellar motor switch protein FliG middle" evidence="13">
    <location>
        <begin position="147"/>
        <end position="216"/>
    </location>
</feature>
<dbReference type="Proteomes" id="UP001204142">
    <property type="component" value="Unassembled WGS sequence"/>
</dbReference>
<dbReference type="PIRSF" id="PIRSF003161">
    <property type="entry name" value="FliG"/>
    <property type="match status" value="1"/>
</dbReference>
<dbReference type="Pfam" id="PF14841">
    <property type="entry name" value="FliG_M"/>
    <property type="match status" value="1"/>
</dbReference>
<dbReference type="InterPro" id="IPR000090">
    <property type="entry name" value="Flg_Motor_Flig"/>
</dbReference>
<dbReference type="RefSeq" id="WP_256765320.1">
    <property type="nucleotide sequence ID" value="NZ_JANIGO010000005.1"/>
</dbReference>
<dbReference type="PANTHER" id="PTHR30534:SF0">
    <property type="entry name" value="FLAGELLAR MOTOR SWITCH PROTEIN FLIG"/>
    <property type="match status" value="1"/>
</dbReference>
<evidence type="ECO:0000256" key="6">
    <source>
        <dbReference type="ARBA" id="ARBA00022500"/>
    </source>
</evidence>
<evidence type="ECO:0000256" key="10">
    <source>
        <dbReference type="ARBA" id="ARBA00025598"/>
    </source>
</evidence>
<accession>A0ABT1WJ29</accession>
<keyword evidence="6" id="KW-0145">Chemotaxis</keyword>
<gene>
    <name evidence="15" type="primary">fliG</name>
    <name evidence="15" type="ORF">NQT62_13825</name>
</gene>
<dbReference type="SUPFAM" id="SSF48029">
    <property type="entry name" value="FliG"/>
    <property type="match status" value="2"/>
</dbReference>
<feature type="domain" description="Flagellar motor switch protein FliG C-terminal" evidence="12">
    <location>
        <begin position="248"/>
        <end position="355"/>
    </location>
</feature>
<dbReference type="InterPro" id="IPR023087">
    <property type="entry name" value="Flg_Motor_Flig_C"/>
</dbReference>
<sequence>MASQAPVNAETPVDGKNAAGSASAPVATPAAPARREDGLDKAAIFMLSLGADDAAEVLKFFGPRDVNRLLTRMTNLRDVKQDRVDSVTREFLEITLDQSAIGTSSDQYIRSMLNKALGEERAGFLADRILQSGDTSGIESLKWVDASSVAELIKNEHPQIIATILVHLERDHAAAILNEFPDKVRKDVTIRISTLDGVQPNALRELNEVLSKALAGGEKVKKSTLGGTKTAAEILNYVGTANEQAVLESIREYDDQLAQKIQDEMFVFDNLMDLDSRSLQQTLREIDNAILVIALKGAPENLKERIFQNMSQRASEAVRDELLNKGPVRISDVDAAQKEILRVVRRLADEGQIVLGGSGEDAFV</sequence>
<evidence type="ECO:0000313" key="16">
    <source>
        <dbReference type="Proteomes" id="UP001204142"/>
    </source>
</evidence>
<keyword evidence="16" id="KW-1185">Reference proteome</keyword>
<reference evidence="15 16" key="1">
    <citation type="submission" date="2022-07" db="EMBL/GenBank/DDBJ databases">
        <authorList>
            <person name="Xamxidin M."/>
            <person name="Wu M."/>
        </authorList>
    </citation>
    <scope>NUCLEOTIDE SEQUENCE [LARGE SCALE GENOMIC DNA]</scope>
    <source>
        <strain evidence="15 16">NBRC 111650</strain>
    </source>
</reference>
<protein>
    <recommendedName>
        <fullName evidence="4">Flagellar motor switch protein FliG</fullName>
    </recommendedName>
</protein>
<comment type="subcellular location">
    <subcellularLocation>
        <location evidence="1">Bacterial flagellum basal body</location>
    </subcellularLocation>
    <subcellularLocation>
        <location evidence="2">Cell membrane</location>
        <topology evidence="2">Peripheral membrane protein</topology>
        <orientation evidence="2">Cytoplasmic side</orientation>
    </subcellularLocation>
</comment>
<keyword evidence="9" id="KW-0975">Bacterial flagellum</keyword>
<keyword evidence="15" id="KW-0966">Cell projection</keyword>
<evidence type="ECO:0000256" key="7">
    <source>
        <dbReference type="ARBA" id="ARBA00022779"/>
    </source>
</evidence>
<keyword evidence="15" id="KW-0282">Flagellum</keyword>
<dbReference type="InterPro" id="IPR032779">
    <property type="entry name" value="FliG_M"/>
</dbReference>
<evidence type="ECO:0000256" key="4">
    <source>
        <dbReference type="ARBA" id="ARBA00021870"/>
    </source>
</evidence>
<feature type="compositionally biased region" description="Low complexity" evidence="11">
    <location>
        <begin position="18"/>
        <end position="32"/>
    </location>
</feature>
<evidence type="ECO:0000256" key="9">
    <source>
        <dbReference type="ARBA" id="ARBA00023143"/>
    </source>
</evidence>
<evidence type="ECO:0000259" key="14">
    <source>
        <dbReference type="Pfam" id="PF14842"/>
    </source>
</evidence>
<keyword evidence="8" id="KW-0472">Membrane</keyword>
<dbReference type="InterPro" id="IPR028263">
    <property type="entry name" value="FliG_N"/>
</dbReference>
<dbReference type="NCBIfam" id="TIGR00207">
    <property type="entry name" value="fliG"/>
    <property type="match status" value="1"/>
</dbReference>
<comment type="similarity">
    <text evidence="3">Belongs to the FliG family.</text>
</comment>
<evidence type="ECO:0000256" key="8">
    <source>
        <dbReference type="ARBA" id="ARBA00023136"/>
    </source>
</evidence>
<comment type="caution">
    <text evidence="15">The sequence shown here is derived from an EMBL/GenBank/DDBJ whole genome shotgun (WGS) entry which is preliminary data.</text>
</comment>
<feature type="region of interest" description="Disordered" evidence="11">
    <location>
        <begin position="1"/>
        <end position="33"/>
    </location>
</feature>
<comment type="function">
    <text evidence="10">FliG is one of three proteins (FliG, FliN, FliM) that forms the rotor-mounted switch complex (C ring), located at the base of the basal body. This complex interacts with the CheY and CheZ chemotaxis proteins, in addition to contacting components of the motor that determine the direction of flagellar rotation.</text>
</comment>
<dbReference type="Pfam" id="PF14842">
    <property type="entry name" value="FliG_N"/>
    <property type="match status" value="1"/>
</dbReference>
<evidence type="ECO:0000256" key="11">
    <source>
        <dbReference type="SAM" id="MobiDB-lite"/>
    </source>
</evidence>
<evidence type="ECO:0000259" key="12">
    <source>
        <dbReference type="Pfam" id="PF01706"/>
    </source>
</evidence>
<evidence type="ECO:0000259" key="13">
    <source>
        <dbReference type="Pfam" id="PF14841"/>
    </source>
</evidence>
<dbReference type="InterPro" id="IPR011002">
    <property type="entry name" value="FliG_a-hlx"/>
</dbReference>
<dbReference type="Gene3D" id="1.10.220.30">
    <property type="match status" value="3"/>
</dbReference>
<evidence type="ECO:0000256" key="1">
    <source>
        <dbReference type="ARBA" id="ARBA00004117"/>
    </source>
</evidence>
<evidence type="ECO:0000256" key="2">
    <source>
        <dbReference type="ARBA" id="ARBA00004413"/>
    </source>
</evidence>
<keyword evidence="5" id="KW-1003">Cell membrane</keyword>
<proteinExistence type="inferred from homology"/>
<dbReference type="Pfam" id="PF01706">
    <property type="entry name" value="FliG_C"/>
    <property type="match status" value="1"/>
</dbReference>
<feature type="domain" description="Flagellar motor switch protein FliG N-terminal" evidence="14">
    <location>
        <begin position="38"/>
        <end position="136"/>
    </location>
</feature>
<dbReference type="PANTHER" id="PTHR30534">
    <property type="entry name" value="FLAGELLAR MOTOR SWITCH PROTEIN FLIG"/>
    <property type="match status" value="1"/>
</dbReference>
<keyword evidence="7" id="KW-0283">Flagellar rotation</keyword>
<evidence type="ECO:0000313" key="15">
    <source>
        <dbReference type="EMBL" id="MCQ8897515.1"/>
    </source>
</evidence>
<keyword evidence="15" id="KW-0969">Cilium</keyword>
<dbReference type="EMBL" id="JANIGO010000005">
    <property type="protein sequence ID" value="MCQ8897515.1"/>
    <property type="molecule type" value="Genomic_DNA"/>
</dbReference>
<evidence type="ECO:0000256" key="3">
    <source>
        <dbReference type="ARBA" id="ARBA00010299"/>
    </source>
</evidence>
<name>A0ABT1WJ29_9BURK</name>
<evidence type="ECO:0000256" key="5">
    <source>
        <dbReference type="ARBA" id="ARBA00022475"/>
    </source>
</evidence>